<organism evidence="4 5">
    <name type="scientific">Acidianus brierleyi</name>
    <dbReference type="NCBI Taxonomy" id="41673"/>
    <lineage>
        <taxon>Archaea</taxon>
        <taxon>Thermoproteota</taxon>
        <taxon>Thermoprotei</taxon>
        <taxon>Sulfolobales</taxon>
        <taxon>Sulfolobaceae</taxon>
        <taxon>Acidianus</taxon>
    </lineage>
</organism>
<protein>
    <submittedName>
        <fullName evidence="4">Uncharacterized protein</fullName>
    </submittedName>
</protein>
<dbReference type="Pfam" id="PF13414">
    <property type="entry name" value="TPR_11"/>
    <property type="match status" value="1"/>
</dbReference>
<dbReference type="Pfam" id="PF14559">
    <property type="entry name" value="TPR_19"/>
    <property type="match status" value="1"/>
</dbReference>
<dbReference type="PANTHER" id="PTHR44943">
    <property type="entry name" value="CELLULOSE SYNTHASE OPERON PROTEIN C"/>
    <property type="match status" value="1"/>
</dbReference>
<accession>A0A2U9ICV9</accession>
<evidence type="ECO:0000256" key="2">
    <source>
        <dbReference type="ARBA" id="ARBA00022803"/>
    </source>
</evidence>
<evidence type="ECO:0000313" key="5">
    <source>
        <dbReference type="Proteomes" id="UP000248044"/>
    </source>
</evidence>
<dbReference type="Proteomes" id="UP000248044">
    <property type="component" value="Chromosome"/>
</dbReference>
<keyword evidence="2 3" id="KW-0802">TPR repeat</keyword>
<proteinExistence type="predicted"/>
<keyword evidence="1" id="KW-0677">Repeat</keyword>
<dbReference type="AlphaFoldDB" id="A0A2U9ICV9"/>
<evidence type="ECO:0000256" key="1">
    <source>
        <dbReference type="ARBA" id="ARBA00022737"/>
    </source>
</evidence>
<dbReference type="KEGG" id="abri:DFR85_03765"/>
<feature type="repeat" description="TPR" evidence="3">
    <location>
        <begin position="94"/>
        <end position="127"/>
    </location>
</feature>
<dbReference type="GeneID" id="36831243"/>
<dbReference type="PROSITE" id="PS50293">
    <property type="entry name" value="TPR_REGION"/>
    <property type="match status" value="1"/>
</dbReference>
<reference evidence="4 5" key="1">
    <citation type="submission" date="2018-05" db="EMBL/GenBank/DDBJ databases">
        <title>Complete Genome Sequences of Extremely Thermoacidophilic, Metal-Mobilizing Type-Strain Members of the Archaeal Family Sulfolobaceae: Acidianus brierleyi DSM-1651T, Acidianus sulfidivorans DSM-18786T, Metallosphaera hakonensis DSM-7519T, and Metallosphaera prunae DSM-10039T.</title>
        <authorList>
            <person name="Counts J.A."/>
            <person name="Kelly R.M."/>
        </authorList>
    </citation>
    <scope>NUCLEOTIDE SEQUENCE [LARGE SCALE GENOMIC DNA]</scope>
    <source>
        <strain evidence="4 5">DSM 1651</strain>
    </source>
</reference>
<gene>
    <name evidence="4" type="ORF">DFR85_03765</name>
</gene>
<dbReference type="EMBL" id="CP029289">
    <property type="protein sequence ID" value="AWR93865.1"/>
    <property type="molecule type" value="Genomic_DNA"/>
</dbReference>
<sequence length="184" mass="21528">MVESPQGTRLKVEELRKLSQINPLDPWPHFMLGEIYSTLNPEEALKEYNEAIKLDPHVIDFHYKKALLLFNLGKIDEALECLEKASIIDYKNFSMYHYLKGNFLDEKGKYDEAIKEYEKAIEKDPNNVWIIESKLLDMVELGLVTEALNEIDNILKAKNFKDLIMLREKIVKINQNELRSVKNT</sequence>
<evidence type="ECO:0000256" key="3">
    <source>
        <dbReference type="PROSITE-ProRule" id="PRU00339"/>
    </source>
</evidence>
<dbReference type="SUPFAM" id="SSF48452">
    <property type="entry name" value="TPR-like"/>
    <property type="match status" value="1"/>
</dbReference>
<dbReference type="SMART" id="SM00028">
    <property type="entry name" value="TPR"/>
    <property type="match status" value="3"/>
</dbReference>
<dbReference type="OrthoDB" id="115601at2157"/>
<name>A0A2U9ICV9_9CREN</name>
<dbReference type="InterPro" id="IPR011990">
    <property type="entry name" value="TPR-like_helical_dom_sf"/>
</dbReference>
<keyword evidence="5" id="KW-1185">Reference proteome</keyword>
<dbReference type="Gene3D" id="1.25.40.10">
    <property type="entry name" value="Tetratricopeptide repeat domain"/>
    <property type="match status" value="2"/>
</dbReference>
<dbReference type="PROSITE" id="PS50005">
    <property type="entry name" value="TPR"/>
    <property type="match status" value="1"/>
</dbReference>
<dbReference type="RefSeq" id="WP_110269749.1">
    <property type="nucleotide sequence ID" value="NZ_CP029289.2"/>
</dbReference>
<dbReference type="InterPro" id="IPR051685">
    <property type="entry name" value="Ycf3/AcsC/BcsC/TPR_MFPF"/>
</dbReference>
<dbReference type="InterPro" id="IPR019734">
    <property type="entry name" value="TPR_rpt"/>
</dbReference>
<evidence type="ECO:0000313" key="4">
    <source>
        <dbReference type="EMBL" id="AWR93865.1"/>
    </source>
</evidence>
<dbReference type="PANTHER" id="PTHR44943:SF8">
    <property type="entry name" value="TPR REPEAT-CONTAINING PROTEIN MJ0263"/>
    <property type="match status" value="1"/>
</dbReference>